<feature type="region of interest" description="Disordered" evidence="1">
    <location>
        <begin position="150"/>
        <end position="180"/>
    </location>
</feature>
<comment type="caution">
    <text evidence="2">The sequence shown here is derived from an EMBL/GenBank/DDBJ whole genome shotgun (WGS) entry which is preliminary data.</text>
</comment>
<dbReference type="STRING" id="1802424.A2480_03380"/>
<evidence type="ECO:0000313" key="2">
    <source>
        <dbReference type="EMBL" id="OGM01412.1"/>
    </source>
</evidence>
<reference evidence="2 3" key="1">
    <citation type="journal article" date="2016" name="Nat. Commun.">
        <title>Thousands of microbial genomes shed light on interconnected biogeochemical processes in an aquifer system.</title>
        <authorList>
            <person name="Anantharaman K."/>
            <person name="Brown C.T."/>
            <person name="Hug L.A."/>
            <person name="Sharon I."/>
            <person name="Castelle C.J."/>
            <person name="Probst A.J."/>
            <person name="Thomas B.C."/>
            <person name="Singh A."/>
            <person name="Wilkins M.J."/>
            <person name="Karaoz U."/>
            <person name="Brodie E.L."/>
            <person name="Williams K.H."/>
            <person name="Hubbard S.S."/>
            <person name="Banfield J.F."/>
        </authorList>
    </citation>
    <scope>NUCLEOTIDE SEQUENCE [LARGE SCALE GENOMIC DNA]</scope>
</reference>
<dbReference type="AlphaFoldDB" id="A0A1F7WF08"/>
<proteinExistence type="predicted"/>
<dbReference type="Proteomes" id="UP000176988">
    <property type="component" value="Unassembled WGS sequence"/>
</dbReference>
<dbReference type="EMBL" id="MGFG01000008">
    <property type="protein sequence ID" value="OGM01412.1"/>
    <property type="molecule type" value="Genomic_DNA"/>
</dbReference>
<protein>
    <submittedName>
        <fullName evidence="2">Uncharacterized protein</fullName>
    </submittedName>
</protein>
<sequence>MKAVIMKKIILFLVVGLLIGGGLGFYGGIFYQKGQTPAGRDFAARFGGGVGVPAAGGGFQRPGGVAGVGRAGGGFIGGEILVIGDDSLTVKLADSGSRVIYFSDSTEVMKTTSGAVSDLLVGDQVTAIGTPNDDGSVTAISIQLRPEGLIRPSDASRGDVTAPDVGVTPSFGDGSTSQTE</sequence>
<accession>A0A1F7WF08</accession>
<evidence type="ECO:0000313" key="3">
    <source>
        <dbReference type="Proteomes" id="UP000176988"/>
    </source>
</evidence>
<evidence type="ECO:0000256" key="1">
    <source>
        <dbReference type="SAM" id="MobiDB-lite"/>
    </source>
</evidence>
<name>A0A1F7WF08_9BACT</name>
<gene>
    <name evidence="2" type="ORF">A2480_03380</name>
</gene>
<organism evidence="2 3">
    <name type="scientific">Candidatus Uhrbacteria bacterium RIFOXYC2_FULL_47_19</name>
    <dbReference type="NCBI Taxonomy" id="1802424"/>
    <lineage>
        <taxon>Bacteria</taxon>
        <taxon>Candidatus Uhriibacteriota</taxon>
    </lineage>
</organism>